<name>A0A514CSV9_9CAUD</name>
<accession>A0A514CSV9</accession>
<evidence type="ECO:0000313" key="1">
    <source>
        <dbReference type="EMBL" id="QDH83554.1"/>
    </source>
</evidence>
<dbReference type="EMBL" id="MN094788">
    <property type="protein sequence ID" value="QDH83554.1"/>
    <property type="molecule type" value="Genomic_DNA"/>
</dbReference>
<dbReference type="Proteomes" id="UP000320799">
    <property type="component" value="Segment"/>
</dbReference>
<sequence length="124" mass="13737">MSKKQTLVNNGLPEGVHFSEVEVGSVMRVLFKDSEPQHVLVIRSRDANRRPTYKGSVSFTGVNGEGDIITFDGDQVHEWIGTQPLAQLTAADILMNDTLQAQRYPRGTVVPDQDKIDPAYDPTL</sequence>
<organism evidence="1 2">
    <name type="scientific">Achromobacter phage Motura</name>
    <dbReference type="NCBI Taxonomy" id="2591403"/>
    <lineage>
        <taxon>Viruses</taxon>
        <taxon>Duplodnaviria</taxon>
        <taxon>Heunggongvirae</taxon>
        <taxon>Uroviricota</taxon>
        <taxon>Caudoviricetes</taxon>
        <taxon>Moturavirus</taxon>
        <taxon>Moturavirus motura</taxon>
    </lineage>
</organism>
<evidence type="ECO:0000313" key="2">
    <source>
        <dbReference type="Proteomes" id="UP000320799"/>
    </source>
</evidence>
<dbReference type="GeneID" id="56136029"/>
<dbReference type="KEGG" id="vg:56136029"/>
<keyword evidence="2" id="KW-1185">Reference proteome</keyword>
<protein>
    <submittedName>
        <fullName evidence="1">Uncharacterized protein</fullName>
    </submittedName>
</protein>
<dbReference type="RefSeq" id="YP_009903753.1">
    <property type="nucleotide sequence ID" value="NC_049849.1"/>
</dbReference>
<reference evidence="1 2" key="1">
    <citation type="submission" date="2019-06" db="EMBL/GenBank/DDBJ databases">
        <authorList>
            <person name="Kincaid V.D."/>
            <person name="Fuller A."/>
            <person name="Hodges K."/>
            <person name="Bansal M."/>
            <person name="Essig J."/>
            <person name="Johnson A."/>
        </authorList>
    </citation>
    <scope>NUCLEOTIDE SEQUENCE [LARGE SCALE GENOMIC DNA]</scope>
</reference>
<proteinExistence type="predicted"/>